<protein>
    <submittedName>
        <fullName evidence="3">Uncharacterized protein</fullName>
    </submittedName>
</protein>
<dbReference type="Proteomes" id="UP000282076">
    <property type="component" value="Unassembled WGS sequence"/>
</dbReference>
<reference evidence="3 4" key="1">
    <citation type="submission" date="2018-10" db="EMBL/GenBank/DDBJ databases">
        <title>Cohnella sp. M2MS4P-1, whole genome shotgun sequence.</title>
        <authorList>
            <person name="Tuo L."/>
        </authorList>
    </citation>
    <scope>NUCLEOTIDE SEQUENCE [LARGE SCALE GENOMIC DNA]</scope>
    <source>
        <strain evidence="3 4">M2MS4P-1</strain>
    </source>
</reference>
<dbReference type="EMBL" id="RBZM01000002">
    <property type="protein sequence ID" value="RKP57200.1"/>
    <property type="molecule type" value="Genomic_DNA"/>
</dbReference>
<sequence>MREGIPMQRQMPQPFPWNNAYSQQAKPEAPGPSSAEWQAWTQRLSQSELKLQQMTDQLTRMQKQLDELSSKPPLHVEYHFDQLKVNRLEGTLNVGMSPQGMPGIESFEAPDPSCFKINAPDQAKEPPIRELQAEMTAEMDTKSPAMLFEMERQFDVSLDADERQKVLADVKRQLNERVHYYARTIDYPADGSDEERRNWQESIKEKTRRDIKGAFSAYLSKRKQTRNTERG</sequence>
<feature type="coiled-coil region" evidence="1">
    <location>
        <begin position="44"/>
        <end position="71"/>
    </location>
</feature>
<proteinExistence type="predicted"/>
<dbReference type="Pfam" id="PF10737">
    <property type="entry name" value="GerPC"/>
    <property type="match status" value="1"/>
</dbReference>
<keyword evidence="1" id="KW-0175">Coiled coil</keyword>
<evidence type="ECO:0000313" key="4">
    <source>
        <dbReference type="Proteomes" id="UP000282076"/>
    </source>
</evidence>
<comment type="caution">
    <text evidence="3">The sequence shown here is derived from an EMBL/GenBank/DDBJ whole genome shotgun (WGS) entry which is preliminary data.</text>
</comment>
<name>A0A494Y557_9BACL</name>
<evidence type="ECO:0000313" key="3">
    <source>
        <dbReference type="EMBL" id="RKP57200.1"/>
    </source>
</evidence>
<organism evidence="3 4">
    <name type="scientific">Cohnella endophytica</name>
    <dbReference type="NCBI Taxonomy" id="2419778"/>
    <lineage>
        <taxon>Bacteria</taxon>
        <taxon>Bacillati</taxon>
        <taxon>Bacillota</taxon>
        <taxon>Bacilli</taxon>
        <taxon>Bacillales</taxon>
        <taxon>Paenibacillaceae</taxon>
        <taxon>Cohnella</taxon>
    </lineage>
</organism>
<feature type="region of interest" description="Disordered" evidence="2">
    <location>
        <begin position="1"/>
        <end position="36"/>
    </location>
</feature>
<gene>
    <name evidence="3" type="ORF">D7Z26_04245</name>
</gene>
<dbReference type="InterPro" id="IPR019673">
    <property type="entry name" value="Spore_germination_GerPC"/>
</dbReference>
<accession>A0A494Y557</accession>
<dbReference type="AlphaFoldDB" id="A0A494Y557"/>
<evidence type="ECO:0000256" key="2">
    <source>
        <dbReference type="SAM" id="MobiDB-lite"/>
    </source>
</evidence>
<evidence type="ECO:0000256" key="1">
    <source>
        <dbReference type="SAM" id="Coils"/>
    </source>
</evidence>
<keyword evidence="4" id="KW-1185">Reference proteome</keyword>